<sequence length="344" mass="36517">MRIKCGSCGKVYDYDKDELCPKCGAHNQLPRVEGAAAAPRAETAEPQPRRGWQTYRQPKRAPGTPPPGWTTYTAPTTPQEKRSNRWKVAAGISLFVLIMVGGGLIGGLSAYHAARERQERGAAVASVAASLAARAEREAMAASLEAPDEWEDWEVWDDWDDGQAPAAPAADGSVPAEPFGGEDGAPAPGEGDAAGAEPFAASAPDLSALASFTYGTEVGASKGVTLTVNSAGPAGSAGLESLLLPGEKAIFIDFTAEVTDADAFGREFFQPPFVRVGQDGGRSLWPYGADLPAPFTPLDVDGMRYTDRTVTSGQLFFAVPEDCHTFMLHYGDPDESYYIQRINV</sequence>
<gene>
    <name evidence="3" type="ORF">D4A47_12605</name>
</gene>
<feature type="transmembrane region" description="Helical" evidence="2">
    <location>
        <begin position="88"/>
        <end position="111"/>
    </location>
</feature>
<dbReference type="EMBL" id="RCHT01000037">
    <property type="protein sequence ID" value="RLL08102.1"/>
    <property type="molecule type" value="Genomic_DNA"/>
</dbReference>
<feature type="compositionally biased region" description="Low complexity" evidence="1">
    <location>
        <begin position="34"/>
        <end position="50"/>
    </location>
</feature>
<evidence type="ECO:0000313" key="4">
    <source>
        <dbReference type="Proteomes" id="UP000276301"/>
    </source>
</evidence>
<keyword evidence="2" id="KW-0812">Transmembrane</keyword>
<proteinExistence type="predicted"/>
<name>A0A498CNF4_9FIRM</name>
<keyword evidence="2" id="KW-1133">Transmembrane helix</keyword>
<feature type="compositionally biased region" description="Low complexity" evidence="1">
    <location>
        <begin position="69"/>
        <end position="78"/>
    </location>
</feature>
<dbReference type="Proteomes" id="UP000276301">
    <property type="component" value="Unassembled WGS sequence"/>
</dbReference>
<dbReference type="RefSeq" id="WP_121587542.1">
    <property type="nucleotide sequence ID" value="NZ_RCHT01000037.1"/>
</dbReference>
<evidence type="ECO:0000256" key="1">
    <source>
        <dbReference type="SAM" id="MobiDB-lite"/>
    </source>
</evidence>
<comment type="caution">
    <text evidence="3">The sequence shown here is derived from an EMBL/GenBank/DDBJ whole genome shotgun (WGS) entry which is preliminary data.</text>
</comment>
<dbReference type="AlphaFoldDB" id="A0A498CNF4"/>
<evidence type="ECO:0000256" key="2">
    <source>
        <dbReference type="SAM" id="Phobius"/>
    </source>
</evidence>
<evidence type="ECO:0000313" key="3">
    <source>
        <dbReference type="EMBL" id="RLL08102.1"/>
    </source>
</evidence>
<feature type="region of interest" description="Disordered" evidence="1">
    <location>
        <begin position="159"/>
        <end position="198"/>
    </location>
</feature>
<evidence type="ECO:0008006" key="5">
    <source>
        <dbReference type="Google" id="ProtNLM"/>
    </source>
</evidence>
<feature type="compositionally biased region" description="Low complexity" evidence="1">
    <location>
        <begin position="162"/>
        <end position="198"/>
    </location>
</feature>
<feature type="region of interest" description="Disordered" evidence="1">
    <location>
        <begin position="34"/>
        <end position="82"/>
    </location>
</feature>
<protein>
    <recommendedName>
        <fullName evidence="5">Rubredoxin-like domain-containing protein</fullName>
    </recommendedName>
</protein>
<organism evidence="3 4">
    <name type="scientific">Anaerotruncus massiliensis</name>
    <name type="common">ex Liu et al. 2021</name>
    <dbReference type="NCBI Taxonomy" id="2321404"/>
    <lineage>
        <taxon>Bacteria</taxon>
        <taxon>Bacillati</taxon>
        <taxon>Bacillota</taxon>
        <taxon>Clostridia</taxon>
        <taxon>Eubacteriales</taxon>
        <taxon>Oscillospiraceae</taxon>
        <taxon>Anaerotruncus</taxon>
    </lineage>
</organism>
<keyword evidence="4" id="KW-1185">Reference proteome</keyword>
<accession>A0A498CNF4</accession>
<keyword evidence="2" id="KW-0472">Membrane</keyword>
<reference evidence="3 4" key="1">
    <citation type="submission" date="2018-10" db="EMBL/GenBank/DDBJ databases">
        <title>Anaerotruncus faecis sp. nov., isolated from human feces.</title>
        <authorList>
            <person name="Wang Y.-J."/>
        </authorList>
    </citation>
    <scope>NUCLEOTIDE SEQUENCE [LARGE SCALE GENOMIC DNA]</scope>
    <source>
        <strain evidence="3 4">22A2-44</strain>
    </source>
</reference>